<dbReference type="SUPFAM" id="SSF46785">
    <property type="entry name" value="Winged helix' DNA-binding domain"/>
    <property type="match status" value="1"/>
</dbReference>
<dbReference type="SMART" id="SM00345">
    <property type="entry name" value="HTH_GNTR"/>
    <property type="match status" value="1"/>
</dbReference>
<dbReference type="InterPro" id="IPR036388">
    <property type="entry name" value="WH-like_DNA-bd_sf"/>
</dbReference>
<dbReference type="SUPFAM" id="SSF48008">
    <property type="entry name" value="GntR ligand-binding domain-like"/>
    <property type="match status" value="1"/>
</dbReference>
<dbReference type="InterPro" id="IPR036390">
    <property type="entry name" value="WH_DNA-bd_sf"/>
</dbReference>
<dbReference type="PANTHER" id="PTHR43537">
    <property type="entry name" value="TRANSCRIPTIONAL REGULATOR, GNTR FAMILY"/>
    <property type="match status" value="1"/>
</dbReference>
<feature type="domain" description="HTH gntR-type" evidence="4">
    <location>
        <begin position="1"/>
        <end position="69"/>
    </location>
</feature>
<evidence type="ECO:0000256" key="2">
    <source>
        <dbReference type="ARBA" id="ARBA00023125"/>
    </source>
</evidence>
<comment type="caution">
    <text evidence="5">The sequence shown here is derived from an EMBL/GenBank/DDBJ whole genome shotgun (WGS) entry which is preliminary data.</text>
</comment>
<accession>A0A557ZSG2</accession>
<evidence type="ECO:0000256" key="1">
    <source>
        <dbReference type="ARBA" id="ARBA00023015"/>
    </source>
</evidence>
<keyword evidence="1" id="KW-0805">Transcription regulation</keyword>
<organism evidence="5 6">
    <name type="scientific">Amycolatopsis acidiphila</name>
    <dbReference type="NCBI Taxonomy" id="715473"/>
    <lineage>
        <taxon>Bacteria</taxon>
        <taxon>Bacillati</taxon>
        <taxon>Actinomycetota</taxon>
        <taxon>Actinomycetes</taxon>
        <taxon>Pseudonocardiales</taxon>
        <taxon>Pseudonocardiaceae</taxon>
        <taxon>Amycolatopsis</taxon>
    </lineage>
</organism>
<evidence type="ECO:0000313" key="6">
    <source>
        <dbReference type="Proteomes" id="UP000318578"/>
    </source>
</evidence>
<name>A0A557ZSG2_9PSEU</name>
<keyword evidence="6" id="KW-1185">Reference proteome</keyword>
<dbReference type="Proteomes" id="UP000318578">
    <property type="component" value="Unassembled WGS sequence"/>
</dbReference>
<reference evidence="5 6" key="1">
    <citation type="submission" date="2019-07" db="EMBL/GenBank/DDBJ databases">
        <title>New species of Amycolatopsis and Streptomyces.</title>
        <authorList>
            <person name="Duangmal K."/>
            <person name="Teo W.F.A."/>
            <person name="Lipun K."/>
        </authorList>
    </citation>
    <scope>NUCLEOTIDE SEQUENCE [LARGE SCALE GENOMIC DNA]</scope>
    <source>
        <strain evidence="5 6">JCM 30562</strain>
    </source>
</reference>
<dbReference type="PROSITE" id="PS50949">
    <property type="entry name" value="HTH_GNTR"/>
    <property type="match status" value="1"/>
</dbReference>
<dbReference type="GO" id="GO:0003700">
    <property type="term" value="F:DNA-binding transcription factor activity"/>
    <property type="evidence" value="ECO:0007669"/>
    <property type="project" value="InterPro"/>
</dbReference>
<proteinExistence type="predicted"/>
<keyword evidence="2" id="KW-0238">DNA-binding</keyword>
<dbReference type="AlphaFoldDB" id="A0A557ZSG2"/>
<evidence type="ECO:0000259" key="4">
    <source>
        <dbReference type="PROSITE" id="PS50949"/>
    </source>
</evidence>
<dbReference type="CDD" id="cd07377">
    <property type="entry name" value="WHTH_GntR"/>
    <property type="match status" value="1"/>
</dbReference>
<sequence>MADLVAGRIRRSIARGEIGDGEWLPTEPQLMAEFGVSRPTLREAFRLLEADSLVSIRRGPPGGARVTVPGPEAAADQFGMLLTLSGTTIRDLYEARMVIEPAAARDLAQRGNAAAGRALADELESIRALVGSAEFGAQTVRFHRRIVELAGNKTLAAVIGMLSEIVTRQLARVYDETPDTAADTLANNRKALRAYEKLTELVEARDGAGAERFWTRHMKAARPHLFRGEDETQVVDLLY</sequence>
<dbReference type="InterPro" id="IPR008920">
    <property type="entry name" value="TF_FadR/GntR_C"/>
</dbReference>
<dbReference type="Gene3D" id="1.10.10.10">
    <property type="entry name" value="Winged helix-like DNA-binding domain superfamily/Winged helix DNA-binding domain"/>
    <property type="match status" value="1"/>
</dbReference>
<evidence type="ECO:0000313" key="5">
    <source>
        <dbReference type="EMBL" id="TVT14941.1"/>
    </source>
</evidence>
<dbReference type="Pfam" id="PF00392">
    <property type="entry name" value="GntR"/>
    <property type="match status" value="1"/>
</dbReference>
<dbReference type="PANTHER" id="PTHR43537:SF51">
    <property type="entry name" value="HTH-TYPE TRANSCRIPTIONAL REGULATOR LGOR-RELATED"/>
    <property type="match status" value="1"/>
</dbReference>
<dbReference type="SMART" id="SM00895">
    <property type="entry name" value="FCD"/>
    <property type="match status" value="1"/>
</dbReference>
<dbReference type="InterPro" id="IPR000524">
    <property type="entry name" value="Tscrpt_reg_HTH_GntR"/>
</dbReference>
<dbReference type="InterPro" id="IPR011711">
    <property type="entry name" value="GntR_C"/>
</dbReference>
<dbReference type="Gene3D" id="1.20.120.530">
    <property type="entry name" value="GntR ligand-binding domain-like"/>
    <property type="match status" value="1"/>
</dbReference>
<gene>
    <name evidence="5" type="ORF">FNH06_36980</name>
</gene>
<dbReference type="PRINTS" id="PR00035">
    <property type="entry name" value="HTHGNTR"/>
</dbReference>
<keyword evidence="3" id="KW-0804">Transcription</keyword>
<dbReference type="Pfam" id="PF07729">
    <property type="entry name" value="FCD"/>
    <property type="match status" value="1"/>
</dbReference>
<protein>
    <submittedName>
        <fullName evidence="5">FadR family transcriptional regulator</fullName>
    </submittedName>
</protein>
<dbReference type="OrthoDB" id="4535513at2"/>
<evidence type="ECO:0000256" key="3">
    <source>
        <dbReference type="ARBA" id="ARBA00023163"/>
    </source>
</evidence>
<dbReference type="EMBL" id="VJZA01000126">
    <property type="protein sequence ID" value="TVT14941.1"/>
    <property type="molecule type" value="Genomic_DNA"/>
</dbReference>
<dbReference type="GO" id="GO:0003677">
    <property type="term" value="F:DNA binding"/>
    <property type="evidence" value="ECO:0007669"/>
    <property type="project" value="UniProtKB-KW"/>
</dbReference>